<feature type="repeat" description="WD" evidence="5">
    <location>
        <begin position="647"/>
        <end position="678"/>
    </location>
</feature>
<dbReference type="OrthoDB" id="1367865at2759"/>
<feature type="region of interest" description="Disordered" evidence="6">
    <location>
        <begin position="504"/>
        <end position="592"/>
    </location>
</feature>
<dbReference type="PANTHER" id="PTHR22846">
    <property type="entry name" value="WD40 REPEAT PROTEIN"/>
    <property type="match status" value="1"/>
</dbReference>
<dbReference type="Pfam" id="PF00400">
    <property type="entry name" value="WD40"/>
    <property type="match status" value="5"/>
</dbReference>
<name>A0A5N5QTT8_9AGAM</name>
<dbReference type="EMBL" id="SSOP01000013">
    <property type="protein sequence ID" value="KAB5595068.1"/>
    <property type="molecule type" value="Genomic_DNA"/>
</dbReference>
<feature type="repeat" description="WD" evidence="5">
    <location>
        <begin position="833"/>
        <end position="880"/>
    </location>
</feature>
<sequence>MSTRSKLNVMGNVRAESKPLPHSTSSLCVGDLRRSSEGPGQPDVNLDEDVQLPRMTPWRPLAIRKTRRGGRLGFNGRDIRKSPLNAAELLKAMTYWRSLGPHPSSREELPIPSSNVAPVLGQNPAYEQDFPVSEETLKRILQWRQDIEDAYASGIIPSNSKDAWVSFLPSCVASSSSSSVSSSWSLSEWMGRPLRVEPIGHRITTIEDTIPEEESSLEASRTPGFETHETESQVSVTEASGEPDEMSVWPYDGRGLYEYHTRDDCGDACWEACLDRWQKKRRSGRRLSSLTRLLPWVAKRPPTGPMLNSDVPHPPWSISYRSNDDTLGEDEDDGDVELWLEHTTLQGEAGRELRSRLSLNEGPGSRHPLIISSDEVNCLINAYLNDSGWCIFKFPYERGLIQTWGPGFQHTAFCLRQEARLDVSPNAKVHIPRGGLITLLQKALLYIEVEMHWRRVRKNLLSLYAALTWGVWIPFCLLFVPCQQDPKSTCVSPFSLLSSHVCSSSVPTSPGGTPRTEGLRNGAKSDKRRPSPKSANRQKRARLENQETQEKESTPGLSSRGAPTNVGTPNKKKAAGSKGNKAAEPEKETPPVILLKGHTSEVFVVAWNPKIPNLLATGGKDATVRLWNVPDDGTEPLFPTRICMHLPAGPTCDITTISWNMDGSLLATGSYDGIVRVWTYRGELFCVMTQHQGPIFSVKWSKSGWLLTGSLDETAIVWDVESGGKAKQRFCHHIDGCLDVEWLEGDFFVSCGSDRSIFVECIGETVPVAKLQGHTDEINQLKYEPEHKLLASGSDDYTACIWKVDDFTKSMLESPADGVVKPRPDVRSCTHRLRGHEGEVANIAWQPKGDRETYDPVLVTSSFDGTVRMWNGHTGECISIFQAGSGKVCGHSFAPRPDILAIVAGGKLIIAKDGKEFFSWQDKDNLFETAWRVDGTMVAAAMENHLIAVVRMVSLNIPGEEGAGKPGQKAITQA</sequence>
<protein>
    <submittedName>
        <fullName evidence="7">Uncharacterized protein</fullName>
    </submittedName>
</protein>
<dbReference type="AlphaFoldDB" id="A0A5N5QTT8"/>
<feature type="repeat" description="WD" evidence="5">
    <location>
        <begin position="688"/>
        <end position="728"/>
    </location>
</feature>
<dbReference type="PRINTS" id="PR00320">
    <property type="entry name" value="GPROTEINBRPT"/>
</dbReference>
<organism evidence="7 8">
    <name type="scientific">Ceratobasidium theobromae</name>
    <dbReference type="NCBI Taxonomy" id="1582974"/>
    <lineage>
        <taxon>Eukaryota</taxon>
        <taxon>Fungi</taxon>
        <taxon>Dikarya</taxon>
        <taxon>Basidiomycota</taxon>
        <taxon>Agaricomycotina</taxon>
        <taxon>Agaricomycetes</taxon>
        <taxon>Cantharellales</taxon>
        <taxon>Ceratobasidiaceae</taxon>
        <taxon>Ceratobasidium</taxon>
    </lineage>
</organism>
<evidence type="ECO:0000256" key="4">
    <source>
        <dbReference type="ARBA" id="ARBA00023242"/>
    </source>
</evidence>
<keyword evidence="4" id="KW-0539">Nucleus</keyword>
<evidence type="ECO:0000313" key="8">
    <source>
        <dbReference type="Proteomes" id="UP000383932"/>
    </source>
</evidence>
<evidence type="ECO:0000256" key="6">
    <source>
        <dbReference type="SAM" id="MobiDB-lite"/>
    </source>
</evidence>
<dbReference type="GO" id="GO:0003714">
    <property type="term" value="F:transcription corepressor activity"/>
    <property type="evidence" value="ECO:0007669"/>
    <property type="project" value="InterPro"/>
</dbReference>
<dbReference type="InterPro" id="IPR045183">
    <property type="entry name" value="Ebi-like"/>
</dbReference>
<comment type="caution">
    <text evidence="7">The sequence shown here is derived from an EMBL/GenBank/DDBJ whole genome shotgun (WGS) entry which is preliminary data.</text>
</comment>
<evidence type="ECO:0000256" key="5">
    <source>
        <dbReference type="PROSITE-ProRule" id="PRU00221"/>
    </source>
</evidence>
<dbReference type="SMART" id="SM00320">
    <property type="entry name" value="WD40"/>
    <property type="match status" value="6"/>
</dbReference>
<feature type="compositionally biased region" description="Basic residues" evidence="6">
    <location>
        <begin position="530"/>
        <end position="540"/>
    </location>
</feature>
<dbReference type="Gene3D" id="1.20.960.30">
    <property type="match status" value="1"/>
</dbReference>
<reference evidence="7 8" key="1">
    <citation type="journal article" date="2019" name="Fungal Biol. Biotechnol.">
        <title>Draft genome sequence of fastidious pathogen Ceratobasidium theobromae, which causes vascular-streak dieback in Theobroma cacao.</title>
        <authorList>
            <person name="Ali S.S."/>
            <person name="Asman A."/>
            <person name="Shao J."/>
            <person name="Firmansyah A.P."/>
            <person name="Susilo A.W."/>
            <person name="Rosmana A."/>
            <person name="McMahon P."/>
            <person name="Junaid M."/>
            <person name="Guest D."/>
            <person name="Kheng T.Y."/>
            <person name="Meinhardt L.W."/>
            <person name="Bailey B.A."/>
        </authorList>
    </citation>
    <scope>NUCLEOTIDE SEQUENCE [LARGE SCALE GENOMIC DNA]</scope>
    <source>
        <strain evidence="7 8">CT2</strain>
    </source>
</reference>
<dbReference type="CDD" id="cd00200">
    <property type="entry name" value="WD40"/>
    <property type="match status" value="1"/>
</dbReference>
<evidence type="ECO:0000256" key="2">
    <source>
        <dbReference type="ARBA" id="ARBA00022574"/>
    </source>
</evidence>
<keyword evidence="2 5" id="KW-0853">WD repeat</keyword>
<dbReference type="PROSITE" id="PS00678">
    <property type="entry name" value="WD_REPEATS_1"/>
    <property type="match status" value="2"/>
</dbReference>
<dbReference type="InterPro" id="IPR020472">
    <property type="entry name" value="WD40_PAC1"/>
</dbReference>
<dbReference type="InterPro" id="IPR036322">
    <property type="entry name" value="WD40_repeat_dom_sf"/>
</dbReference>
<evidence type="ECO:0000256" key="1">
    <source>
        <dbReference type="ARBA" id="ARBA00004123"/>
    </source>
</evidence>
<dbReference type="InterPro" id="IPR019775">
    <property type="entry name" value="WD40_repeat_CS"/>
</dbReference>
<dbReference type="Proteomes" id="UP000383932">
    <property type="component" value="Unassembled WGS sequence"/>
</dbReference>
<evidence type="ECO:0000256" key="3">
    <source>
        <dbReference type="ARBA" id="ARBA00022737"/>
    </source>
</evidence>
<proteinExistence type="predicted"/>
<feature type="compositionally biased region" description="Polar residues" evidence="6">
    <location>
        <begin position="555"/>
        <end position="568"/>
    </location>
</feature>
<comment type="subcellular location">
    <subcellularLocation>
        <location evidence="1">Nucleus</location>
    </subcellularLocation>
</comment>
<dbReference type="PANTHER" id="PTHR22846:SF2">
    <property type="entry name" value="F-BOX-LIKE_WD REPEAT-CONTAINING PROTEIN EBI"/>
    <property type="match status" value="1"/>
</dbReference>
<dbReference type="SUPFAM" id="SSF50978">
    <property type="entry name" value="WD40 repeat-like"/>
    <property type="match status" value="1"/>
</dbReference>
<gene>
    <name evidence="7" type="ORF">CTheo_1529</name>
</gene>
<dbReference type="GO" id="GO:0034967">
    <property type="term" value="C:Set3 complex"/>
    <property type="evidence" value="ECO:0007669"/>
    <property type="project" value="TreeGrafter"/>
</dbReference>
<dbReference type="InterPro" id="IPR001680">
    <property type="entry name" value="WD40_rpt"/>
</dbReference>
<dbReference type="PROSITE" id="PS50082">
    <property type="entry name" value="WD_REPEATS_2"/>
    <property type="match status" value="5"/>
</dbReference>
<feature type="region of interest" description="Disordered" evidence="6">
    <location>
        <begin position="1"/>
        <end position="47"/>
    </location>
</feature>
<evidence type="ECO:0000313" key="7">
    <source>
        <dbReference type="EMBL" id="KAB5595068.1"/>
    </source>
</evidence>
<dbReference type="InterPro" id="IPR015943">
    <property type="entry name" value="WD40/YVTN_repeat-like_dom_sf"/>
</dbReference>
<feature type="compositionally biased region" description="Basic and acidic residues" evidence="6">
    <location>
        <begin position="541"/>
        <end position="553"/>
    </location>
</feature>
<dbReference type="Gene3D" id="2.130.10.10">
    <property type="entry name" value="YVTN repeat-like/Quinoprotein amine dehydrogenase"/>
    <property type="match status" value="1"/>
</dbReference>
<dbReference type="GO" id="GO:0006357">
    <property type="term" value="P:regulation of transcription by RNA polymerase II"/>
    <property type="evidence" value="ECO:0007669"/>
    <property type="project" value="TreeGrafter"/>
</dbReference>
<feature type="repeat" description="WD" evidence="5">
    <location>
        <begin position="595"/>
        <end position="629"/>
    </location>
</feature>
<accession>A0A5N5QTT8</accession>
<dbReference type="PROSITE" id="PS50294">
    <property type="entry name" value="WD_REPEATS_REGION"/>
    <property type="match status" value="5"/>
</dbReference>
<feature type="region of interest" description="Disordered" evidence="6">
    <location>
        <begin position="208"/>
        <end position="247"/>
    </location>
</feature>
<keyword evidence="8" id="KW-1185">Reference proteome</keyword>
<keyword evidence="3" id="KW-0677">Repeat</keyword>
<feature type="repeat" description="WD" evidence="5">
    <location>
        <begin position="771"/>
        <end position="812"/>
    </location>
</feature>
<feature type="compositionally biased region" description="Low complexity" evidence="6">
    <location>
        <begin position="504"/>
        <end position="514"/>
    </location>
</feature>